<sequence>MMKANIKLTDKDLITYLAARGFEIVDTYKEASKDRSIVLFKNSKELDRAILDYANKRGDINIADYLATEKRVKNLFYANKMR</sequence>
<dbReference type="KEGG" id="amt:Amet_2439"/>
<dbReference type="OrthoDB" id="1955932at2"/>
<feature type="domain" description="DUF5659" evidence="1">
    <location>
        <begin position="4"/>
        <end position="77"/>
    </location>
</feature>
<evidence type="ECO:0000259" key="1">
    <source>
        <dbReference type="Pfam" id="PF18903"/>
    </source>
</evidence>
<accession>A6TQX5</accession>
<dbReference type="RefSeq" id="WP_012063568.1">
    <property type="nucleotide sequence ID" value="NC_009633.1"/>
</dbReference>
<evidence type="ECO:0000313" key="3">
    <source>
        <dbReference type="Proteomes" id="UP000001572"/>
    </source>
</evidence>
<evidence type="ECO:0000313" key="2">
    <source>
        <dbReference type="EMBL" id="ABR48593.1"/>
    </source>
</evidence>
<dbReference type="Pfam" id="PF18903">
    <property type="entry name" value="DUF5659"/>
    <property type="match status" value="1"/>
</dbReference>
<dbReference type="InterPro" id="IPR043718">
    <property type="entry name" value="DUF5659"/>
</dbReference>
<protein>
    <recommendedName>
        <fullName evidence="1">DUF5659 domain-containing protein</fullName>
    </recommendedName>
</protein>
<name>A6TQX5_ALKMQ</name>
<proteinExistence type="predicted"/>
<dbReference type="EMBL" id="CP000724">
    <property type="protein sequence ID" value="ABR48593.1"/>
    <property type="molecule type" value="Genomic_DNA"/>
</dbReference>
<dbReference type="eggNOG" id="ENOG502ZTUD">
    <property type="taxonomic scope" value="Bacteria"/>
</dbReference>
<dbReference type="HOGENOM" id="CLU_2550844_0_0_9"/>
<dbReference type="Proteomes" id="UP000001572">
    <property type="component" value="Chromosome"/>
</dbReference>
<reference evidence="3" key="1">
    <citation type="journal article" date="2016" name="Genome Announc.">
        <title>Complete genome sequence of Alkaliphilus metalliredigens strain QYMF, an alkaliphilic and metal-reducing bacterium isolated from borax-contaminated leachate ponds.</title>
        <authorList>
            <person name="Hwang C."/>
            <person name="Copeland A."/>
            <person name="Lucas S."/>
            <person name="Lapidus A."/>
            <person name="Barry K."/>
            <person name="Detter J.C."/>
            <person name="Glavina Del Rio T."/>
            <person name="Hammon N."/>
            <person name="Israni S."/>
            <person name="Dalin E."/>
            <person name="Tice H."/>
            <person name="Pitluck S."/>
            <person name="Chertkov O."/>
            <person name="Brettin T."/>
            <person name="Bruce D."/>
            <person name="Han C."/>
            <person name="Schmutz J."/>
            <person name="Larimer F."/>
            <person name="Land M.L."/>
            <person name="Hauser L."/>
            <person name="Kyrpides N."/>
            <person name="Mikhailova N."/>
            <person name="Ye Q."/>
            <person name="Zhou J."/>
            <person name="Richardson P."/>
            <person name="Fields M.W."/>
        </authorList>
    </citation>
    <scope>NUCLEOTIDE SEQUENCE [LARGE SCALE GENOMIC DNA]</scope>
    <source>
        <strain evidence="3">QYMF</strain>
    </source>
</reference>
<dbReference type="AlphaFoldDB" id="A6TQX5"/>
<dbReference type="STRING" id="293826.Amet_2439"/>
<gene>
    <name evidence="2" type="ordered locus">Amet_2439</name>
</gene>
<keyword evidence="3" id="KW-1185">Reference proteome</keyword>
<organism evidence="2 3">
    <name type="scientific">Alkaliphilus metalliredigens (strain QYMF)</name>
    <dbReference type="NCBI Taxonomy" id="293826"/>
    <lineage>
        <taxon>Bacteria</taxon>
        <taxon>Bacillati</taxon>
        <taxon>Bacillota</taxon>
        <taxon>Clostridia</taxon>
        <taxon>Peptostreptococcales</taxon>
        <taxon>Natronincolaceae</taxon>
        <taxon>Alkaliphilus</taxon>
    </lineage>
</organism>